<dbReference type="FunFam" id="3.30.70.1660:FF:000004">
    <property type="entry name" value="Peptide chain release factor 1"/>
    <property type="match status" value="1"/>
</dbReference>
<dbReference type="SMART" id="SM00937">
    <property type="entry name" value="PCRF"/>
    <property type="match status" value="1"/>
</dbReference>
<dbReference type="OrthoDB" id="9806673at2"/>
<comment type="similarity">
    <text evidence="3 7">Belongs to the prokaryotic/mitochondrial release factor family.</text>
</comment>
<dbReference type="RefSeq" id="WP_013301033.1">
    <property type="nucleotide sequence ID" value="NC_014414.1"/>
</dbReference>
<dbReference type="NCBIfam" id="TIGR00019">
    <property type="entry name" value="prfA"/>
    <property type="match status" value="1"/>
</dbReference>
<dbReference type="Pfam" id="PF00472">
    <property type="entry name" value="RF-1"/>
    <property type="match status" value="1"/>
</dbReference>
<protein>
    <recommendedName>
        <fullName evidence="7 8">Peptide chain release factor 1</fullName>
        <shortName evidence="7">RF-1</shortName>
    </recommendedName>
</protein>
<evidence type="ECO:0000256" key="1">
    <source>
        <dbReference type="ARBA" id="ARBA00002986"/>
    </source>
</evidence>
<dbReference type="PANTHER" id="PTHR43804">
    <property type="entry name" value="LD18447P"/>
    <property type="match status" value="1"/>
</dbReference>
<gene>
    <name evidence="7" type="primary">prfA</name>
    <name evidence="10" type="ordered locus">PB2503_10034</name>
</gene>
<dbReference type="InterPro" id="IPR005139">
    <property type="entry name" value="PCRF"/>
</dbReference>
<keyword evidence="11" id="KW-1185">Reference proteome</keyword>
<reference evidence="10 11" key="2">
    <citation type="journal article" date="2011" name="J. Bacteriol.">
        <title>Complete genome sequence of strain HTCC2503T of Parvularcula bermudensis, the type species of the order "Parvularculales" in the class Alphaproteobacteria.</title>
        <authorList>
            <person name="Oh H.M."/>
            <person name="Kang I."/>
            <person name="Vergin K.L."/>
            <person name="Kang D."/>
            <person name="Rhee K.H."/>
            <person name="Giovannoni S.J."/>
            <person name="Cho J.C."/>
        </authorList>
    </citation>
    <scope>NUCLEOTIDE SEQUENCE [LARGE SCALE GENOMIC DNA]</scope>
    <source>
        <strain evidence="11">ATCC BAA-594 / HTCC2503 / KCTC 12087</strain>
    </source>
</reference>
<dbReference type="Pfam" id="PF03462">
    <property type="entry name" value="PCRF"/>
    <property type="match status" value="1"/>
</dbReference>
<evidence type="ECO:0000256" key="8">
    <source>
        <dbReference type="NCBIfam" id="TIGR00019"/>
    </source>
</evidence>
<evidence type="ECO:0000313" key="10">
    <source>
        <dbReference type="EMBL" id="ADM10059.1"/>
    </source>
</evidence>
<evidence type="ECO:0000256" key="7">
    <source>
        <dbReference type="HAMAP-Rule" id="MF_00093"/>
    </source>
</evidence>
<evidence type="ECO:0000256" key="5">
    <source>
        <dbReference type="ARBA" id="ARBA00022490"/>
    </source>
</evidence>
<evidence type="ECO:0000256" key="6">
    <source>
        <dbReference type="ARBA" id="ARBA00022917"/>
    </source>
</evidence>
<dbReference type="Proteomes" id="UP000001302">
    <property type="component" value="Chromosome"/>
</dbReference>
<dbReference type="NCBIfam" id="NF001859">
    <property type="entry name" value="PRK00591.1"/>
    <property type="match status" value="1"/>
</dbReference>
<dbReference type="Gene3D" id="3.30.70.1660">
    <property type="match status" value="1"/>
</dbReference>
<sequence>MIPQDKLNALKTRFAEVEAKMAKATEADEIVRLSKEHAELKPVAEAALLLTDARQGLLDAEGLTKSTDPEMAEMAKEEIASLTGQIERLEADLQLMLLPKDKADQAPVILEVRAGTGGDEAALFAGDLFRMYQRYAATRGWRVEILSATESGVGGYKEIQANVSGDNVFGRLKFESGVHRVQRVPETETQGRIHTSAATVAVLPEPEDIDIDIQESDLRIDVFRASGPGGQSVNTTDSAVRITHIPTGVVVSQQDEKSQHKNRAKAMKVLRARLYEAERSRVAAERAAERKGQVGSGDRSERIRTYNFPQGRVTDHRINLTLYKLDKVIAGEAVDDLIDALIVEDQAERLAAMESDASTK</sequence>
<dbReference type="STRING" id="314260.PB2503_10034"/>
<evidence type="ECO:0000259" key="9">
    <source>
        <dbReference type="PROSITE" id="PS00745"/>
    </source>
</evidence>
<evidence type="ECO:0000256" key="4">
    <source>
        <dbReference type="ARBA" id="ARBA00022481"/>
    </source>
</evidence>
<organism evidence="10 11">
    <name type="scientific">Parvularcula bermudensis (strain ATCC BAA-594 / HTCC2503 / KCTC 12087)</name>
    <dbReference type="NCBI Taxonomy" id="314260"/>
    <lineage>
        <taxon>Bacteria</taxon>
        <taxon>Pseudomonadati</taxon>
        <taxon>Pseudomonadota</taxon>
        <taxon>Alphaproteobacteria</taxon>
        <taxon>Parvularculales</taxon>
        <taxon>Parvularculaceae</taxon>
        <taxon>Parvularcula</taxon>
    </lineage>
</organism>
<dbReference type="FunFam" id="3.30.70.1660:FF:000002">
    <property type="entry name" value="Peptide chain release factor 1"/>
    <property type="match status" value="1"/>
</dbReference>
<evidence type="ECO:0000256" key="3">
    <source>
        <dbReference type="ARBA" id="ARBA00010835"/>
    </source>
</evidence>
<dbReference type="InterPro" id="IPR004373">
    <property type="entry name" value="RF-1"/>
</dbReference>
<name>E0TEW6_PARBH</name>
<keyword evidence="4 7" id="KW-0488">Methylation</keyword>
<keyword evidence="6 7" id="KW-0648">Protein biosynthesis</keyword>
<dbReference type="Gene3D" id="3.30.160.20">
    <property type="match status" value="1"/>
</dbReference>
<accession>E0TEW6</accession>
<dbReference type="PROSITE" id="PS00745">
    <property type="entry name" value="RF_PROK_I"/>
    <property type="match status" value="1"/>
</dbReference>
<dbReference type="SUPFAM" id="SSF75620">
    <property type="entry name" value="Release factor"/>
    <property type="match status" value="1"/>
</dbReference>
<dbReference type="GO" id="GO:0016149">
    <property type="term" value="F:translation release factor activity, codon specific"/>
    <property type="evidence" value="ECO:0007669"/>
    <property type="project" value="UniProtKB-UniRule"/>
</dbReference>
<comment type="PTM">
    <text evidence="7">Methylated by PrmC. Methylation increases the termination efficiency of RF1.</text>
</comment>
<keyword evidence="5 7" id="KW-0963">Cytoplasm</keyword>
<proteinExistence type="inferred from homology"/>
<dbReference type="HOGENOM" id="CLU_036856_0_1_5"/>
<evidence type="ECO:0000256" key="2">
    <source>
        <dbReference type="ARBA" id="ARBA00004496"/>
    </source>
</evidence>
<evidence type="ECO:0000313" key="11">
    <source>
        <dbReference type="Proteomes" id="UP000001302"/>
    </source>
</evidence>
<dbReference type="KEGG" id="pbr:PB2503_10034"/>
<dbReference type="HAMAP" id="MF_00093">
    <property type="entry name" value="Rel_fac_1"/>
    <property type="match status" value="1"/>
</dbReference>
<dbReference type="InterPro" id="IPR000352">
    <property type="entry name" value="Pep_chain_release_fac_I"/>
</dbReference>
<dbReference type="Gene3D" id="6.10.140.1950">
    <property type="match status" value="1"/>
</dbReference>
<dbReference type="InterPro" id="IPR045853">
    <property type="entry name" value="Pep_chain_release_fac_I_sf"/>
</dbReference>
<dbReference type="GO" id="GO:0005829">
    <property type="term" value="C:cytosol"/>
    <property type="evidence" value="ECO:0007669"/>
    <property type="project" value="UniProtKB-ARBA"/>
</dbReference>
<dbReference type="EMBL" id="CP002156">
    <property type="protein sequence ID" value="ADM10059.1"/>
    <property type="molecule type" value="Genomic_DNA"/>
</dbReference>
<dbReference type="InterPro" id="IPR050057">
    <property type="entry name" value="Prokaryotic/Mito_RF"/>
</dbReference>
<dbReference type="FunFam" id="3.30.160.20:FF:000004">
    <property type="entry name" value="Peptide chain release factor 1"/>
    <property type="match status" value="1"/>
</dbReference>
<comment type="function">
    <text evidence="1 7">Peptide chain release factor 1 directs the termination of translation in response to the peptide chain termination codons UAG and UAA.</text>
</comment>
<dbReference type="PANTHER" id="PTHR43804:SF7">
    <property type="entry name" value="LD18447P"/>
    <property type="match status" value="1"/>
</dbReference>
<reference evidence="11" key="1">
    <citation type="submission" date="2010-08" db="EMBL/GenBank/DDBJ databases">
        <title>Genome sequence of Parvularcula bermudensis HTCC2503.</title>
        <authorList>
            <person name="Kang D.-M."/>
            <person name="Oh H.-M."/>
            <person name="Cho J.-C."/>
        </authorList>
    </citation>
    <scope>NUCLEOTIDE SEQUENCE [LARGE SCALE GENOMIC DNA]</scope>
    <source>
        <strain evidence="11">ATCC BAA-594 / HTCC2503 / KCTC 12087</strain>
    </source>
</reference>
<comment type="subcellular location">
    <subcellularLocation>
        <location evidence="2 7">Cytoplasm</location>
    </subcellularLocation>
</comment>
<feature type="domain" description="Prokaryotic-type class I peptide chain release factors" evidence="9">
    <location>
        <begin position="224"/>
        <end position="240"/>
    </location>
</feature>
<feature type="modified residue" description="N5-methylglutamine" evidence="7">
    <location>
        <position position="231"/>
    </location>
</feature>
<dbReference type="eggNOG" id="COG0216">
    <property type="taxonomic scope" value="Bacteria"/>
</dbReference>
<dbReference type="AlphaFoldDB" id="E0TEW6"/>